<feature type="domain" description="N-acetyltransferase" evidence="1">
    <location>
        <begin position="2"/>
        <end position="139"/>
    </location>
</feature>
<proteinExistence type="predicted"/>
<gene>
    <name evidence="2" type="ORF">QQS35_21505</name>
</gene>
<dbReference type="PROSITE" id="PS51186">
    <property type="entry name" value="GNAT"/>
    <property type="match status" value="1"/>
</dbReference>
<dbReference type="InterPro" id="IPR016181">
    <property type="entry name" value="Acyl_CoA_acyltransferase"/>
</dbReference>
<protein>
    <submittedName>
        <fullName evidence="2">GNAT family N-acetyltransferase</fullName>
    </submittedName>
</protein>
<dbReference type="Gene3D" id="3.40.630.30">
    <property type="match status" value="1"/>
</dbReference>
<sequence>MEEIQQGSQKDSEFIKKKLIEYNMQQLPDEIKTPIEQLSFIIRNKVGVIVGGITATTFWSHVHIDFLWVDEKHRGKRYGSKLIKKMEEWAMRKGCRTILLDTFSFQAPEFYKKQGFTVIGIVEDHPRGYNQYFLEKKMEGNNI</sequence>
<comment type="caution">
    <text evidence="2">The sequence shown here is derived from an EMBL/GenBank/DDBJ whole genome shotgun (WGS) entry which is preliminary data.</text>
</comment>
<accession>A0ABT7LAY1</accession>
<keyword evidence="3" id="KW-1185">Reference proteome</keyword>
<dbReference type="CDD" id="cd04301">
    <property type="entry name" value="NAT_SF"/>
    <property type="match status" value="1"/>
</dbReference>
<dbReference type="Proteomes" id="UP001235343">
    <property type="component" value="Unassembled WGS sequence"/>
</dbReference>
<dbReference type="Pfam" id="PF00583">
    <property type="entry name" value="Acetyltransf_1"/>
    <property type="match status" value="1"/>
</dbReference>
<dbReference type="SUPFAM" id="SSF55729">
    <property type="entry name" value="Acyl-CoA N-acyltransferases (Nat)"/>
    <property type="match status" value="1"/>
</dbReference>
<dbReference type="InterPro" id="IPR000182">
    <property type="entry name" value="GNAT_dom"/>
</dbReference>
<dbReference type="RefSeq" id="WP_285934311.1">
    <property type="nucleotide sequence ID" value="NZ_JASTZU010000063.1"/>
</dbReference>
<organism evidence="2 3">
    <name type="scientific">Aquibacillus rhizosphaerae</name>
    <dbReference type="NCBI Taxonomy" id="3051431"/>
    <lineage>
        <taxon>Bacteria</taxon>
        <taxon>Bacillati</taxon>
        <taxon>Bacillota</taxon>
        <taxon>Bacilli</taxon>
        <taxon>Bacillales</taxon>
        <taxon>Bacillaceae</taxon>
        <taxon>Aquibacillus</taxon>
    </lineage>
</organism>
<reference evidence="2 3" key="1">
    <citation type="submission" date="2023-06" db="EMBL/GenBank/DDBJ databases">
        <title>Aquibacillus rhizosphaerae LR5S19.</title>
        <authorList>
            <person name="Sun J.-Q."/>
        </authorList>
    </citation>
    <scope>NUCLEOTIDE SEQUENCE [LARGE SCALE GENOMIC DNA]</scope>
    <source>
        <strain evidence="2 3">LR5S19</strain>
    </source>
</reference>
<evidence type="ECO:0000313" key="3">
    <source>
        <dbReference type="Proteomes" id="UP001235343"/>
    </source>
</evidence>
<evidence type="ECO:0000259" key="1">
    <source>
        <dbReference type="PROSITE" id="PS51186"/>
    </source>
</evidence>
<dbReference type="EMBL" id="JASTZU010000063">
    <property type="protein sequence ID" value="MDL4843018.1"/>
    <property type="molecule type" value="Genomic_DNA"/>
</dbReference>
<evidence type="ECO:0000313" key="2">
    <source>
        <dbReference type="EMBL" id="MDL4843018.1"/>
    </source>
</evidence>
<name>A0ABT7LAY1_9BACI</name>